<evidence type="ECO:0000256" key="1">
    <source>
        <dbReference type="ARBA" id="ARBA00005695"/>
    </source>
</evidence>
<evidence type="ECO:0000256" key="3">
    <source>
        <dbReference type="ARBA" id="ARBA00022729"/>
    </source>
</evidence>
<organism evidence="6 7">
    <name type="scientific">Candidatus Lokiarchaeum ossiferum</name>
    <dbReference type="NCBI Taxonomy" id="2951803"/>
    <lineage>
        <taxon>Archaea</taxon>
        <taxon>Promethearchaeati</taxon>
        <taxon>Promethearchaeota</taxon>
        <taxon>Promethearchaeia</taxon>
        <taxon>Promethearchaeales</taxon>
        <taxon>Promethearchaeaceae</taxon>
        <taxon>Candidatus Lokiarchaeum</taxon>
    </lineage>
</organism>
<keyword evidence="3" id="KW-0732">Signal</keyword>
<dbReference type="Pfam" id="PF00496">
    <property type="entry name" value="SBP_bac_5"/>
    <property type="match status" value="1"/>
</dbReference>
<evidence type="ECO:0000256" key="2">
    <source>
        <dbReference type="ARBA" id="ARBA00022448"/>
    </source>
</evidence>
<keyword evidence="4" id="KW-0472">Membrane</keyword>
<feature type="transmembrane region" description="Helical" evidence="4">
    <location>
        <begin position="18"/>
        <end position="37"/>
    </location>
</feature>
<evidence type="ECO:0000259" key="5">
    <source>
        <dbReference type="Pfam" id="PF00496"/>
    </source>
</evidence>
<keyword evidence="4" id="KW-1133">Transmembrane helix</keyword>
<protein>
    <recommendedName>
        <fullName evidence="5">Solute-binding protein family 5 domain-containing protein</fullName>
    </recommendedName>
</protein>
<evidence type="ECO:0000313" key="6">
    <source>
        <dbReference type="EMBL" id="UYP47031.1"/>
    </source>
</evidence>
<keyword evidence="7" id="KW-1185">Reference proteome</keyword>
<gene>
    <name evidence="6" type="ORF">NEF87_003316</name>
</gene>
<comment type="similarity">
    <text evidence="1">Belongs to the bacterial solute-binding protein 5 family.</text>
</comment>
<evidence type="ECO:0000313" key="7">
    <source>
        <dbReference type="Proteomes" id="UP001208689"/>
    </source>
</evidence>
<dbReference type="SUPFAM" id="SSF53850">
    <property type="entry name" value="Periplasmic binding protein-like II"/>
    <property type="match status" value="1"/>
</dbReference>
<feature type="transmembrane region" description="Helical" evidence="4">
    <location>
        <begin position="356"/>
        <end position="379"/>
    </location>
</feature>
<dbReference type="EMBL" id="CP104013">
    <property type="protein sequence ID" value="UYP47031.1"/>
    <property type="molecule type" value="Genomic_DNA"/>
</dbReference>
<feature type="domain" description="Solute-binding protein family 5" evidence="5">
    <location>
        <begin position="101"/>
        <end position="300"/>
    </location>
</feature>
<accession>A0ABY6HUE4</accession>
<evidence type="ECO:0000256" key="4">
    <source>
        <dbReference type="SAM" id="Phobius"/>
    </source>
</evidence>
<feature type="transmembrane region" description="Helical" evidence="4">
    <location>
        <begin position="400"/>
        <end position="422"/>
    </location>
</feature>
<keyword evidence="2" id="KW-0813">Transport</keyword>
<dbReference type="InterPro" id="IPR000914">
    <property type="entry name" value="SBP_5_dom"/>
</dbReference>
<dbReference type="Proteomes" id="UP001208689">
    <property type="component" value="Chromosome"/>
</dbReference>
<dbReference type="PANTHER" id="PTHR30290">
    <property type="entry name" value="PERIPLASMIC BINDING COMPONENT OF ABC TRANSPORTER"/>
    <property type="match status" value="1"/>
</dbReference>
<reference evidence="6" key="1">
    <citation type="submission" date="2022-09" db="EMBL/GenBank/DDBJ databases">
        <title>Actin cytoskeleton and complex cell architecture in an #Asgard archaeon.</title>
        <authorList>
            <person name="Ponce Toledo R.I."/>
            <person name="Schleper C."/>
            <person name="Rodrigues Oliveira T."/>
            <person name="Wollweber F."/>
            <person name="Xu J."/>
            <person name="Rittmann S."/>
            <person name="Klingl A."/>
            <person name="Pilhofer M."/>
        </authorList>
    </citation>
    <scope>NUCLEOTIDE SEQUENCE</scope>
    <source>
        <strain evidence="6">B-35</strain>
    </source>
</reference>
<dbReference type="Gene3D" id="3.40.190.10">
    <property type="entry name" value="Periplasmic binding protein-like II"/>
    <property type="match status" value="1"/>
</dbReference>
<dbReference type="PANTHER" id="PTHR30290:SF9">
    <property type="entry name" value="OLIGOPEPTIDE-BINDING PROTEIN APPA"/>
    <property type="match status" value="1"/>
</dbReference>
<dbReference type="InterPro" id="IPR039424">
    <property type="entry name" value="SBP_5"/>
</dbReference>
<feature type="transmembrane region" description="Helical" evidence="4">
    <location>
        <begin position="434"/>
        <end position="456"/>
    </location>
</feature>
<proteinExistence type="inferred from homology"/>
<keyword evidence="4" id="KW-0812">Transmembrane</keyword>
<name>A0ABY6HUE4_9ARCH</name>
<sequence length="464" mass="53179">MKSLEKLLTPRISNKKKLIVLSSIFVLIILTWIPIMINPLNAIKTEYRTMSEEPIPFLYGHTTVISNIDPHFTNNPEAINLIFQVCEGLYVNKWNGSEFNIENQLAASSENDELGMWSEDMLNFTVNLKHEIYFHDGSSFNASVVKWNFDRLSTFLQNTTGNYPEFADLYYFTNEFNSNSELIINRTEIVNNFQIRFVLNTPYSNLTDLLCHSSATMMSPQILNSDTLNKSDTLLVGTGPYLHEFSSDMLEIFSYNPLFSDIFPDISEMHWILYDDPLNLNLAMQSGDIEMIRNPSFNQTQEGFFDITPTIDSQWNVAHFSWTSNVSCNKNGAINFYNTGYLNQLFPKCCIWGINYYIPLVVTNIGALVLIGLISSISIMHEVDFIDDNSALVQKMKRKLVSSSILKCSLSVLVVVSCFSLLNFMVSWMIDDFFPIIVLASIIFLFYTIRDGILFYQNSKNQQL</sequence>